<proteinExistence type="predicted"/>
<dbReference type="EMBL" id="JBHSBN010000016">
    <property type="protein sequence ID" value="MFC4108498.1"/>
    <property type="molecule type" value="Genomic_DNA"/>
</dbReference>
<evidence type="ECO:0000313" key="3">
    <source>
        <dbReference type="Proteomes" id="UP001595868"/>
    </source>
</evidence>
<sequence>MSRHDEPNEYGFAGEGTAPEPTKRERPDPRAAAEEIAIPGDDVTDELSEALADDHDGRNEDEDPDVGPR</sequence>
<organism evidence="2 3">
    <name type="scientific">Micromonospora zhanjiangensis</name>
    <dbReference type="NCBI Taxonomy" id="1522057"/>
    <lineage>
        <taxon>Bacteria</taxon>
        <taxon>Bacillati</taxon>
        <taxon>Actinomycetota</taxon>
        <taxon>Actinomycetes</taxon>
        <taxon>Micromonosporales</taxon>
        <taxon>Micromonosporaceae</taxon>
        <taxon>Micromonospora</taxon>
    </lineage>
</organism>
<accession>A0ABV8KR15</accession>
<feature type="compositionally biased region" description="Basic and acidic residues" evidence="1">
    <location>
        <begin position="21"/>
        <end position="33"/>
    </location>
</feature>
<gene>
    <name evidence="2" type="ORF">ACFOX0_21505</name>
</gene>
<feature type="compositionally biased region" description="Acidic residues" evidence="1">
    <location>
        <begin position="59"/>
        <end position="69"/>
    </location>
</feature>
<dbReference type="Proteomes" id="UP001595868">
    <property type="component" value="Unassembled WGS sequence"/>
</dbReference>
<dbReference type="RefSeq" id="WP_377548846.1">
    <property type="nucleotide sequence ID" value="NZ_JBHSBN010000016.1"/>
</dbReference>
<evidence type="ECO:0000256" key="1">
    <source>
        <dbReference type="SAM" id="MobiDB-lite"/>
    </source>
</evidence>
<evidence type="ECO:0000313" key="2">
    <source>
        <dbReference type="EMBL" id="MFC4108498.1"/>
    </source>
</evidence>
<name>A0ABV8KR15_9ACTN</name>
<protein>
    <submittedName>
        <fullName evidence="2">Uncharacterized protein</fullName>
    </submittedName>
</protein>
<feature type="region of interest" description="Disordered" evidence="1">
    <location>
        <begin position="1"/>
        <end position="69"/>
    </location>
</feature>
<reference evidence="3" key="1">
    <citation type="journal article" date="2019" name="Int. J. Syst. Evol. Microbiol.">
        <title>The Global Catalogue of Microorganisms (GCM) 10K type strain sequencing project: providing services to taxonomists for standard genome sequencing and annotation.</title>
        <authorList>
            <consortium name="The Broad Institute Genomics Platform"/>
            <consortium name="The Broad Institute Genome Sequencing Center for Infectious Disease"/>
            <person name="Wu L."/>
            <person name="Ma J."/>
        </authorList>
    </citation>
    <scope>NUCLEOTIDE SEQUENCE [LARGE SCALE GENOMIC DNA]</scope>
    <source>
        <strain evidence="3">2902at01</strain>
    </source>
</reference>
<keyword evidence="3" id="KW-1185">Reference proteome</keyword>
<comment type="caution">
    <text evidence="2">The sequence shown here is derived from an EMBL/GenBank/DDBJ whole genome shotgun (WGS) entry which is preliminary data.</text>
</comment>